<reference evidence="2 3" key="1">
    <citation type="submission" date="2014-04" db="EMBL/GenBank/DDBJ databases">
        <title>Evolutionary Origins and Diversification of the Mycorrhizal Mutualists.</title>
        <authorList>
            <consortium name="DOE Joint Genome Institute"/>
            <consortium name="Mycorrhizal Genomics Consortium"/>
            <person name="Kohler A."/>
            <person name="Kuo A."/>
            <person name="Nagy L.G."/>
            <person name="Floudas D."/>
            <person name="Copeland A."/>
            <person name="Barry K.W."/>
            <person name="Cichocki N."/>
            <person name="Veneault-Fourrey C."/>
            <person name="LaButti K."/>
            <person name="Lindquist E.A."/>
            <person name="Lipzen A."/>
            <person name="Lundell T."/>
            <person name="Morin E."/>
            <person name="Murat C."/>
            <person name="Riley R."/>
            <person name="Ohm R."/>
            <person name="Sun H."/>
            <person name="Tunlid A."/>
            <person name="Henrissat B."/>
            <person name="Grigoriev I.V."/>
            <person name="Hibbett D.S."/>
            <person name="Martin F."/>
        </authorList>
    </citation>
    <scope>NUCLEOTIDE SEQUENCE [LARGE SCALE GENOMIC DNA]</scope>
    <source>
        <strain evidence="2 3">Koide BX008</strain>
    </source>
</reference>
<dbReference type="AlphaFoldDB" id="A0A0C2T930"/>
<dbReference type="HOGENOM" id="CLU_1758345_0_0_1"/>
<organism evidence="2 3">
    <name type="scientific">Amanita muscaria (strain Koide BX008)</name>
    <dbReference type="NCBI Taxonomy" id="946122"/>
    <lineage>
        <taxon>Eukaryota</taxon>
        <taxon>Fungi</taxon>
        <taxon>Dikarya</taxon>
        <taxon>Basidiomycota</taxon>
        <taxon>Agaricomycotina</taxon>
        <taxon>Agaricomycetes</taxon>
        <taxon>Agaricomycetidae</taxon>
        <taxon>Agaricales</taxon>
        <taxon>Pluteineae</taxon>
        <taxon>Amanitaceae</taxon>
        <taxon>Amanita</taxon>
    </lineage>
</organism>
<evidence type="ECO:0000313" key="3">
    <source>
        <dbReference type="Proteomes" id="UP000054549"/>
    </source>
</evidence>
<name>A0A0C2T930_AMAMK</name>
<proteinExistence type="predicted"/>
<feature type="compositionally biased region" description="Polar residues" evidence="1">
    <location>
        <begin position="36"/>
        <end position="46"/>
    </location>
</feature>
<gene>
    <name evidence="2" type="ORF">M378DRAFT_25233</name>
</gene>
<dbReference type="InParanoid" id="A0A0C2T930"/>
<evidence type="ECO:0000313" key="2">
    <source>
        <dbReference type="EMBL" id="KIL63169.1"/>
    </source>
</evidence>
<evidence type="ECO:0000256" key="1">
    <source>
        <dbReference type="SAM" id="MobiDB-lite"/>
    </source>
</evidence>
<keyword evidence="3" id="KW-1185">Reference proteome</keyword>
<dbReference type="Proteomes" id="UP000054549">
    <property type="component" value="Unassembled WGS sequence"/>
</dbReference>
<feature type="region of interest" description="Disordered" evidence="1">
    <location>
        <begin position="1"/>
        <end position="72"/>
    </location>
</feature>
<dbReference type="EMBL" id="KN818262">
    <property type="protein sequence ID" value="KIL63169.1"/>
    <property type="molecule type" value="Genomic_DNA"/>
</dbReference>
<protein>
    <submittedName>
        <fullName evidence="2">Uncharacterized protein</fullName>
    </submittedName>
</protein>
<accession>A0A0C2T930</accession>
<sequence>MNQVRSVLTGREEPNAVKGGSQNGGIRQIHGRRQGDYNSRVNSSNREISRIGTAGPRVRYPPPPSWMSRDGGLGRVVHGRLDSGSRRTTTLVWEFTFSSRKEHAIVLLQVLGHVPYPQHGIFGEDLVILGRRYYLDLLNQHCTPLIEN</sequence>